<accession>A0A3N0EDC6</accession>
<dbReference type="SUPFAM" id="SSF159275">
    <property type="entry name" value="PA1994-like"/>
    <property type="match status" value="1"/>
</dbReference>
<proteinExistence type="predicted"/>
<reference evidence="1 2" key="1">
    <citation type="submission" date="2018-11" db="EMBL/GenBank/DDBJ databases">
        <title>The genome draft of YIM 96095.</title>
        <authorList>
            <person name="Tang S.-K."/>
            <person name="Chunyu W.-X."/>
            <person name="Feng Y.-Z."/>
        </authorList>
    </citation>
    <scope>NUCLEOTIDE SEQUENCE [LARGE SCALE GENOMIC DNA]</scope>
    <source>
        <strain evidence="1 2">YIM 96095</strain>
    </source>
</reference>
<gene>
    <name evidence="1" type="ORF">EFW17_07830</name>
</gene>
<comment type="caution">
    <text evidence="1">The sequence shown here is derived from an EMBL/GenBank/DDBJ whole genome shotgun (WGS) entry which is preliminary data.</text>
</comment>
<dbReference type="AlphaFoldDB" id="A0A3N0EDC6"/>
<evidence type="ECO:0000313" key="2">
    <source>
        <dbReference type="Proteomes" id="UP000269198"/>
    </source>
</evidence>
<dbReference type="EMBL" id="RJMB01000005">
    <property type="protein sequence ID" value="RNL85850.1"/>
    <property type="molecule type" value="Genomic_DNA"/>
</dbReference>
<dbReference type="Proteomes" id="UP000269198">
    <property type="component" value="Unassembled WGS sequence"/>
</dbReference>
<evidence type="ECO:0000313" key="1">
    <source>
        <dbReference type="EMBL" id="RNL85850.1"/>
    </source>
</evidence>
<organism evidence="1 2">
    <name type="scientific">Halostreptopolyspora alba</name>
    <dbReference type="NCBI Taxonomy" id="2487137"/>
    <lineage>
        <taxon>Bacteria</taxon>
        <taxon>Bacillati</taxon>
        <taxon>Actinomycetota</taxon>
        <taxon>Actinomycetes</taxon>
        <taxon>Streptosporangiales</taxon>
        <taxon>Nocardiopsidaceae</taxon>
        <taxon>Halostreptopolyspora</taxon>
    </lineage>
</organism>
<dbReference type="RefSeq" id="WP_123200628.1">
    <property type="nucleotide sequence ID" value="NZ_RJMB01000005.1"/>
</dbReference>
<sequence>MSASNHLPAVWTRLDVPAGLGLGTLTAAPGGYRFEASETVAGHAEHFACRFTVRTDLAWVCSEARVEVMTGFGARELGMTGRGGHWSVDGHPEPSLDGCLDVDVAATPLTHTLPIRRLGLTPGESRDITVARIDVPSLRVWRVVQRYTRLDTSAGRDRYEYRDPHHGSFELTVDRDGVVLDYEGLARRVS</sequence>
<dbReference type="InterPro" id="IPR009467">
    <property type="entry name" value="Glycolipid-bd_prot_put"/>
</dbReference>
<protein>
    <submittedName>
        <fullName evidence="1">Glycolipid-binding family protein</fullName>
    </submittedName>
</protein>
<dbReference type="Pfam" id="PF06475">
    <property type="entry name" value="Glycolipid_bind"/>
    <property type="match status" value="1"/>
</dbReference>
<keyword evidence="2" id="KW-1185">Reference proteome</keyword>
<name>A0A3N0EDC6_9ACTN</name>
<dbReference type="OrthoDB" id="7347529at2"/>